<dbReference type="InterPro" id="IPR021820">
    <property type="entry name" value="S-locus_recpt_kinase_C"/>
</dbReference>
<keyword evidence="1" id="KW-0723">Serine/threonine-protein kinase</keyword>
<dbReference type="EMBL" id="JAVIJP010000053">
    <property type="protein sequence ID" value="KAL3624700.1"/>
    <property type="molecule type" value="Genomic_DNA"/>
</dbReference>
<feature type="compositionally biased region" description="Low complexity" evidence="6">
    <location>
        <begin position="54"/>
        <end position="64"/>
    </location>
</feature>
<evidence type="ECO:0000259" key="7">
    <source>
        <dbReference type="Pfam" id="PF11883"/>
    </source>
</evidence>
<dbReference type="Pfam" id="PF11883">
    <property type="entry name" value="DUF3403"/>
    <property type="match status" value="1"/>
</dbReference>
<keyword evidence="4" id="KW-0418">Kinase</keyword>
<accession>A0ABD3C7A1</accession>
<evidence type="ECO:0000256" key="1">
    <source>
        <dbReference type="ARBA" id="ARBA00022527"/>
    </source>
</evidence>
<protein>
    <recommendedName>
        <fullName evidence="7">S-locus receptor kinase C-terminal domain-containing protein</fullName>
    </recommendedName>
</protein>
<evidence type="ECO:0000256" key="5">
    <source>
        <dbReference type="ARBA" id="ARBA00022840"/>
    </source>
</evidence>
<evidence type="ECO:0000256" key="2">
    <source>
        <dbReference type="ARBA" id="ARBA00022679"/>
    </source>
</evidence>
<feature type="region of interest" description="Disordered" evidence="6">
    <location>
        <begin position="54"/>
        <end position="77"/>
    </location>
</feature>
<feature type="domain" description="S-locus receptor kinase C-terminal" evidence="7">
    <location>
        <begin position="30"/>
        <end position="77"/>
    </location>
</feature>
<feature type="compositionally biased region" description="Polar residues" evidence="6">
    <location>
        <begin position="66"/>
        <end position="77"/>
    </location>
</feature>
<sequence>MTCVKIGLLCVQEDPNDRPFMTNVMLMLGNEISLLPNPNQPAFIVRKRLSSTLSSSSSAMPDSMSRNELTNSMSQGR</sequence>
<gene>
    <name evidence="8" type="ORF">CASFOL_031368</name>
</gene>
<keyword evidence="3" id="KW-0547">Nucleotide-binding</keyword>
<dbReference type="GO" id="GO:0004674">
    <property type="term" value="F:protein serine/threonine kinase activity"/>
    <property type="evidence" value="ECO:0007669"/>
    <property type="project" value="UniProtKB-KW"/>
</dbReference>
<evidence type="ECO:0000256" key="6">
    <source>
        <dbReference type="SAM" id="MobiDB-lite"/>
    </source>
</evidence>
<keyword evidence="2" id="KW-0808">Transferase</keyword>
<dbReference type="PANTHER" id="PTHR27002">
    <property type="entry name" value="RECEPTOR-LIKE SERINE/THREONINE-PROTEIN KINASE SD1-8"/>
    <property type="match status" value="1"/>
</dbReference>
<evidence type="ECO:0000256" key="3">
    <source>
        <dbReference type="ARBA" id="ARBA00022741"/>
    </source>
</evidence>
<dbReference type="PANTHER" id="PTHR27002:SF1111">
    <property type="entry name" value="NON-SPECIFIC SERINE_THREONINE PROTEIN KINASE"/>
    <property type="match status" value="1"/>
</dbReference>
<evidence type="ECO:0000313" key="9">
    <source>
        <dbReference type="Proteomes" id="UP001632038"/>
    </source>
</evidence>
<dbReference type="AlphaFoldDB" id="A0ABD3C7A1"/>
<comment type="caution">
    <text evidence="8">The sequence shown here is derived from an EMBL/GenBank/DDBJ whole genome shotgun (WGS) entry which is preliminary data.</text>
</comment>
<proteinExistence type="predicted"/>
<keyword evidence="9" id="KW-1185">Reference proteome</keyword>
<dbReference type="GO" id="GO:0005524">
    <property type="term" value="F:ATP binding"/>
    <property type="evidence" value="ECO:0007669"/>
    <property type="project" value="UniProtKB-KW"/>
</dbReference>
<name>A0ABD3C7A1_9LAMI</name>
<evidence type="ECO:0000313" key="8">
    <source>
        <dbReference type="EMBL" id="KAL3624700.1"/>
    </source>
</evidence>
<reference evidence="9" key="1">
    <citation type="journal article" date="2024" name="IScience">
        <title>Strigolactones Initiate the Formation of Haustorium-like Structures in Castilleja.</title>
        <authorList>
            <person name="Buerger M."/>
            <person name="Peterson D."/>
            <person name="Chory J."/>
        </authorList>
    </citation>
    <scope>NUCLEOTIDE SEQUENCE [LARGE SCALE GENOMIC DNA]</scope>
</reference>
<evidence type="ECO:0000256" key="4">
    <source>
        <dbReference type="ARBA" id="ARBA00022777"/>
    </source>
</evidence>
<organism evidence="8 9">
    <name type="scientific">Castilleja foliolosa</name>
    <dbReference type="NCBI Taxonomy" id="1961234"/>
    <lineage>
        <taxon>Eukaryota</taxon>
        <taxon>Viridiplantae</taxon>
        <taxon>Streptophyta</taxon>
        <taxon>Embryophyta</taxon>
        <taxon>Tracheophyta</taxon>
        <taxon>Spermatophyta</taxon>
        <taxon>Magnoliopsida</taxon>
        <taxon>eudicotyledons</taxon>
        <taxon>Gunneridae</taxon>
        <taxon>Pentapetalae</taxon>
        <taxon>asterids</taxon>
        <taxon>lamiids</taxon>
        <taxon>Lamiales</taxon>
        <taxon>Orobanchaceae</taxon>
        <taxon>Pedicularideae</taxon>
        <taxon>Castillejinae</taxon>
        <taxon>Castilleja</taxon>
    </lineage>
</organism>
<dbReference type="Proteomes" id="UP001632038">
    <property type="component" value="Unassembled WGS sequence"/>
</dbReference>
<keyword evidence="5" id="KW-0067">ATP-binding</keyword>